<reference evidence="2 3" key="1">
    <citation type="submission" date="2010-04" db="EMBL/GenBank/DDBJ databases">
        <authorList>
            <person name="Qin X."/>
            <person name="Bachman B."/>
            <person name="Battles P."/>
            <person name="Bell A."/>
            <person name="Bess C."/>
            <person name="Bickham C."/>
            <person name="Chaboub L."/>
            <person name="Chen D."/>
            <person name="Coyle M."/>
            <person name="Deiros D.R."/>
            <person name="Dinh H."/>
            <person name="Forbes L."/>
            <person name="Fowler G."/>
            <person name="Francisco L."/>
            <person name="Fu Q."/>
            <person name="Gubbala S."/>
            <person name="Hale W."/>
            <person name="Han Y."/>
            <person name="Hemphill L."/>
            <person name="Highlander S.K."/>
            <person name="Hirani K."/>
            <person name="Hogues M."/>
            <person name="Jackson L."/>
            <person name="Jakkamsetti A."/>
            <person name="Javaid M."/>
            <person name="Jiang H."/>
            <person name="Korchina V."/>
            <person name="Kovar C."/>
            <person name="Lara F."/>
            <person name="Lee S."/>
            <person name="Mata R."/>
            <person name="Mathew T."/>
            <person name="Moen C."/>
            <person name="Morales K."/>
            <person name="Munidasa M."/>
            <person name="Nazareth L."/>
            <person name="Ngo R."/>
            <person name="Nguyen L."/>
            <person name="Okwuonu G."/>
            <person name="Ongeri F."/>
            <person name="Patil S."/>
            <person name="Petrosino J."/>
            <person name="Pham C."/>
            <person name="Pham P."/>
            <person name="Pu L.-L."/>
            <person name="Puazo M."/>
            <person name="Raj R."/>
            <person name="Reid J."/>
            <person name="Rouhana J."/>
            <person name="Saada N."/>
            <person name="Shang Y."/>
            <person name="Simmons D."/>
            <person name="Thornton R."/>
            <person name="Warren J."/>
            <person name="Weissenberger G."/>
            <person name="Zhang J."/>
            <person name="Zhang L."/>
            <person name="Zhou C."/>
            <person name="Zhu D."/>
            <person name="Muzny D."/>
            <person name="Worley K."/>
            <person name="Gibbs R."/>
        </authorList>
    </citation>
    <scope>NUCLEOTIDE SEQUENCE [LARGE SCALE GENOMIC DNA]</scope>
    <source>
        <strain evidence="2 3">ATCC 49957</strain>
    </source>
</reference>
<feature type="chain" id="PRO_5003075960" description="Tat pathway signal sequence domain protein" evidence="1">
    <location>
        <begin position="21"/>
        <end position="134"/>
    </location>
</feature>
<dbReference type="OrthoDB" id="7933680at2"/>
<evidence type="ECO:0000256" key="1">
    <source>
        <dbReference type="SAM" id="SignalP"/>
    </source>
</evidence>
<sequence length="134" mass="13420">MRKLLLAAFAAASLAGPVLAQGSAVPGSAGGGHGHADQGPHGGRMQDVVGVHAELLVIERKVTIHLYDEGSKPVPAAGFSGSLLIGTGQAREVVQLAPGEGNSLVGEARTAPARGAAVTMQIKNPAGRSAQARF</sequence>
<keyword evidence="1" id="KW-0732">Signal</keyword>
<organism evidence="2 3">
    <name type="scientific">Pseudoroseomonas cervicalis ATCC 49957</name>
    <dbReference type="NCBI Taxonomy" id="525371"/>
    <lineage>
        <taxon>Bacteria</taxon>
        <taxon>Pseudomonadati</taxon>
        <taxon>Pseudomonadota</taxon>
        <taxon>Alphaproteobacteria</taxon>
        <taxon>Acetobacterales</taxon>
        <taxon>Roseomonadaceae</taxon>
        <taxon>Roseomonas</taxon>
    </lineage>
</organism>
<dbReference type="EMBL" id="ADVL01000139">
    <property type="protein sequence ID" value="EFH12939.1"/>
    <property type="molecule type" value="Genomic_DNA"/>
</dbReference>
<comment type="caution">
    <text evidence="2">The sequence shown here is derived from an EMBL/GenBank/DDBJ whole genome shotgun (WGS) entry which is preliminary data.</text>
</comment>
<accession>D5RIB2</accession>
<evidence type="ECO:0008006" key="4">
    <source>
        <dbReference type="Google" id="ProtNLM"/>
    </source>
</evidence>
<proteinExistence type="predicted"/>
<name>D5RIB2_9PROT</name>
<evidence type="ECO:0000313" key="3">
    <source>
        <dbReference type="Proteomes" id="UP000005324"/>
    </source>
</evidence>
<dbReference type="Proteomes" id="UP000005324">
    <property type="component" value="Unassembled WGS sequence"/>
</dbReference>
<feature type="signal peptide" evidence="1">
    <location>
        <begin position="1"/>
        <end position="20"/>
    </location>
</feature>
<protein>
    <recommendedName>
        <fullName evidence="4">Tat pathway signal sequence domain protein</fullName>
    </recommendedName>
</protein>
<dbReference type="AlphaFoldDB" id="D5RIB2"/>
<gene>
    <name evidence="2" type="ORF">HMPREF0731_0822</name>
</gene>
<dbReference type="HOGENOM" id="CLU_156583_0_0_5"/>
<dbReference type="RefSeq" id="WP_007003881.1">
    <property type="nucleotide sequence ID" value="NZ_GG770778.1"/>
</dbReference>
<keyword evidence="3" id="KW-1185">Reference proteome</keyword>
<evidence type="ECO:0000313" key="2">
    <source>
        <dbReference type="EMBL" id="EFH12939.1"/>
    </source>
</evidence>